<keyword evidence="4" id="KW-1185">Reference proteome</keyword>
<dbReference type="InterPro" id="IPR017853">
    <property type="entry name" value="GH"/>
</dbReference>
<dbReference type="InterPro" id="IPR050314">
    <property type="entry name" value="Glycosyl_Hydrlase_18"/>
</dbReference>
<name>A0A6H5IPE9_9HYME</name>
<dbReference type="Pfam" id="PF00704">
    <property type="entry name" value="Glyco_hydro_18"/>
    <property type="match status" value="1"/>
</dbReference>
<evidence type="ECO:0000313" key="3">
    <source>
        <dbReference type="EMBL" id="CAB0039286.1"/>
    </source>
</evidence>
<dbReference type="PANTHER" id="PTHR11177:SF360">
    <property type="entry name" value="CHITINASE 4-RELATED"/>
    <property type="match status" value="1"/>
</dbReference>
<protein>
    <recommendedName>
        <fullName evidence="2">GH18 domain-containing protein</fullName>
    </recommendedName>
</protein>
<dbReference type="GO" id="GO:0004568">
    <property type="term" value="F:chitinase activity"/>
    <property type="evidence" value="ECO:0007669"/>
    <property type="project" value="TreeGrafter"/>
</dbReference>
<dbReference type="GO" id="GO:0005975">
    <property type="term" value="P:carbohydrate metabolic process"/>
    <property type="evidence" value="ECO:0007669"/>
    <property type="project" value="InterPro"/>
</dbReference>
<dbReference type="Gene3D" id="3.20.20.80">
    <property type="entry name" value="Glycosidases"/>
    <property type="match status" value="1"/>
</dbReference>
<dbReference type="Proteomes" id="UP000479190">
    <property type="component" value="Unassembled WGS sequence"/>
</dbReference>
<dbReference type="InterPro" id="IPR011583">
    <property type="entry name" value="Chitinase_II/V-like_cat"/>
</dbReference>
<gene>
    <name evidence="3" type="ORF">TBRA_LOCUS11035</name>
</gene>
<organism evidence="3 4">
    <name type="scientific">Trichogramma brassicae</name>
    <dbReference type="NCBI Taxonomy" id="86971"/>
    <lineage>
        <taxon>Eukaryota</taxon>
        <taxon>Metazoa</taxon>
        <taxon>Ecdysozoa</taxon>
        <taxon>Arthropoda</taxon>
        <taxon>Hexapoda</taxon>
        <taxon>Insecta</taxon>
        <taxon>Pterygota</taxon>
        <taxon>Neoptera</taxon>
        <taxon>Endopterygota</taxon>
        <taxon>Hymenoptera</taxon>
        <taxon>Apocrita</taxon>
        <taxon>Proctotrupomorpha</taxon>
        <taxon>Chalcidoidea</taxon>
        <taxon>Trichogrammatidae</taxon>
        <taxon>Trichogramma</taxon>
    </lineage>
</organism>
<evidence type="ECO:0000313" key="4">
    <source>
        <dbReference type="Proteomes" id="UP000479190"/>
    </source>
</evidence>
<dbReference type="OrthoDB" id="76388at2759"/>
<dbReference type="GO" id="GO:0005576">
    <property type="term" value="C:extracellular region"/>
    <property type="evidence" value="ECO:0007669"/>
    <property type="project" value="TreeGrafter"/>
</dbReference>
<dbReference type="SUPFAM" id="SSF54556">
    <property type="entry name" value="Chitinase insertion domain"/>
    <property type="match status" value="1"/>
</dbReference>
<dbReference type="EMBL" id="CADCXV010000949">
    <property type="protein sequence ID" value="CAB0039286.1"/>
    <property type="molecule type" value="Genomic_DNA"/>
</dbReference>
<sequence>MAKSHREVFVQHAKTFLNKYKFDGLNIDWQYPTRRGGTTEDKQNFGLLIKELKIMFRNEAKLLTASISPMRQTVINGYEYMDGVVMESVDYWFILATEYYGHWSNRIGPNAPLRGRENLGVEKTIDDLKYLFQKHAYKLVLVVPFYGKKFQLRNSLQNNYESPIGKDFVNMHAPAENVILSYREICQKMSNEQWRRGWDSDSETPYIVKDTGAIVFDDAQSVQAKTSMALRRGLGGVMAFSIDMDDFDGDCSDGSAHGRRGGSSSTNTGSNSDNYNYNWRDRSARKYPLLQIMYDTVERGPNSAGLGSASLLLTTMLAAIATMLNKPHLARTFSIKKTINMI</sequence>
<dbReference type="SUPFAM" id="SSF51445">
    <property type="entry name" value="(Trans)glycosidases"/>
    <property type="match status" value="1"/>
</dbReference>
<dbReference type="PANTHER" id="PTHR11177">
    <property type="entry name" value="CHITINASE"/>
    <property type="match status" value="1"/>
</dbReference>
<reference evidence="3 4" key="1">
    <citation type="submission" date="2020-02" db="EMBL/GenBank/DDBJ databases">
        <authorList>
            <person name="Ferguson B K."/>
        </authorList>
    </citation>
    <scope>NUCLEOTIDE SEQUENCE [LARGE SCALE GENOMIC DNA]</scope>
</reference>
<evidence type="ECO:0000259" key="2">
    <source>
        <dbReference type="PROSITE" id="PS51910"/>
    </source>
</evidence>
<accession>A0A6H5IPE9</accession>
<feature type="region of interest" description="Disordered" evidence="1">
    <location>
        <begin position="253"/>
        <end position="274"/>
    </location>
</feature>
<proteinExistence type="predicted"/>
<evidence type="ECO:0000256" key="1">
    <source>
        <dbReference type="SAM" id="MobiDB-lite"/>
    </source>
</evidence>
<dbReference type="GO" id="GO:0008061">
    <property type="term" value="F:chitin binding"/>
    <property type="evidence" value="ECO:0007669"/>
    <property type="project" value="InterPro"/>
</dbReference>
<dbReference type="Gene3D" id="3.10.50.10">
    <property type="match status" value="1"/>
</dbReference>
<dbReference type="AlphaFoldDB" id="A0A6H5IPE9"/>
<dbReference type="GO" id="GO:0006032">
    <property type="term" value="P:chitin catabolic process"/>
    <property type="evidence" value="ECO:0007669"/>
    <property type="project" value="TreeGrafter"/>
</dbReference>
<dbReference type="InterPro" id="IPR001223">
    <property type="entry name" value="Glyco_hydro18_cat"/>
</dbReference>
<dbReference type="InterPro" id="IPR029070">
    <property type="entry name" value="Chitinase_insertion_sf"/>
</dbReference>
<dbReference type="PROSITE" id="PS51910">
    <property type="entry name" value="GH18_2"/>
    <property type="match status" value="1"/>
</dbReference>
<dbReference type="SMART" id="SM00636">
    <property type="entry name" value="Glyco_18"/>
    <property type="match status" value="1"/>
</dbReference>
<feature type="domain" description="GH18" evidence="2">
    <location>
        <begin position="1"/>
        <end position="263"/>
    </location>
</feature>
<feature type="compositionally biased region" description="Low complexity" evidence="1">
    <location>
        <begin position="262"/>
        <end position="274"/>
    </location>
</feature>